<feature type="region of interest" description="Disordered" evidence="2">
    <location>
        <begin position="1"/>
        <end position="27"/>
    </location>
</feature>
<gene>
    <name evidence="3" type="ORF">HMPREF9248_0153</name>
</gene>
<comment type="caution">
    <text evidence="3">The sequence shown here is derived from an EMBL/GenBank/DDBJ whole genome shotgun (WGS) entry which is preliminary data.</text>
</comment>
<dbReference type="PANTHER" id="PTHR10073:SF12">
    <property type="entry name" value="DNA MISMATCH REPAIR PROTEIN MLH1"/>
    <property type="match status" value="1"/>
</dbReference>
<evidence type="ECO:0008006" key="5">
    <source>
        <dbReference type="Google" id="ProtNLM"/>
    </source>
</evidence>
<dbReference type="Gene3D" id="3.30.565.10">
    <property type="entry name" value="Histidine kinase-like ATPase, C-terminal domain"/>
    <property type="match status" value="1"/>
</dbReference>
<dbReference type="SUPFAM" id="SSF55874">
    <property type="entry name" value="ATPase domain of HSP90 chaperone/DNA topoisomerase II/histidine kinase"/>
    <property type="match status" value="1"/>
</dbReference>
<comment type="similarity">
    <text evidence="1">Belongs to the DNA mismatch repair MutL/HexB family.</text>
</comment>
<evidence type="ECO:0000313" key="3">
    <source>
        <dbReference type="EMBL" id="EFL43755.1"/>
    </source>
</evidence>
<keyword evidence="4" id="KW-1185">Reference proteome</keyword>
<evidence type="ECO:0000256" key="1">
    <source>
        <dbReference type="ARBA" id="ARBA00006082"/>
    </source>
</evidence>
<dbReference type="RefSeq" id="WP_006304618.1">
    <property type="nucleotide sequence ID" value="NZ_AEDQ01000030.1"/>
</dbReference>
<dbReference type="Pfam" id="PF13589">
    <property type="entry name" value="HATPase_c_3"/>
    <property type="match status" value="1"/>
</dbReference>
<feature type="compositionally biased region" description="Polar residues" evidence="2">
    <location>
        <begin position="1"/>
        <end position="11"/>
    </location>
</feature>
<accession>A0ABP2J3I5</accession>
<protein>
    <recommendedName>
        <fullName evidence="5">ATPase/histidine kinase/DNA gyrase B/HSP90 domain protein</fullName>
    </recommendedName>
</protein>
<dbReference type="EMBL" id="AEDQ01000030">
    <property type="protein sequence ID" value="EFL43755.1"/>
    <property type="molecule type" value="Genomic_DNA"/>
</dbReference>
<dbReference type="InterPro" id="IPR036890">
    <property type="entry name" value="HATPase_C_sf"/>
</dbReference>
<evidence type="ECO:0000256" key="2">
    <source>
        <dbReference type="SAM" id="MobiDB-lite"/>
    </source>
</evidence>
<dbReference type="Proteomes" id="UP000004431">
    <property type="component" value="Unassembled WGS sequence"/>
</dbReference>
<evidence type="ECO:0000313" key="4">
    <source>
        <dbReference type="Proteomes" id="UP000004431"/>
    </source>
</evidence>
<dbReference type="PANTHER" id="PTHR10073">
    <property type="entry name" value="DNA MISMATCH REPAIR PROTEIN MLH, PMS, MUTL"/>
    <property type="match status" value="1"/>
</dbReference>
<reference evidence="3 4" key="1">
    <citation type="submission" date="2010-08" db="EMBL/GenBank/DDBJ databases">
        <authorList>
            <person name="Durkin A.S."/>
            <person name="Madupu R."/>
            <person name="Torralba M."/>
            <person name="Gillis M."/>
            <person name="Methe B."/>
            <person name="Sutton G."/>
            <person name="Nelson K.E."/>
        </authorList>
    </citation>
    <scope>NUCLEOTIDE SEQUENCE [LARGE SCALE GENOMIC DNA]</scope>
    <source>
        <strain evidence="3 4">PB189-T1-4</strain>
    </source>
</reference>
<name>A0ABP2J3I5_9ACTN</name>
<organism evidence="3 4">
    <name type="scientific">Fannyhessea vaginae PB189-T1-4</name>
    <dbReference type="NCBI Taxonomy" id="866774"/>
    <lineage>
        <taxon>Bacteria</taxon>
        <taxon>Bacillati</taxon>
        <taxon>Actinomycetota</taxon>
        <taxon>Coriobacteriia</taxon>
        <taxon>Coriobacteriales</taxon>
        <taxon>Atopobiaceae</taxon>
        <taxon>Fannyhessea</taxon>
    </lineage>
</organism>
<sequence>MATSNQTTSSPIPARADIENTPQTPTSVRDLSSFINAHAKQSRVRVEDDLGDGYVRLHIQEAQTRQAKQDIRCVEDAVIELLRNSYDAGAHTIYIASERQETTRTLVVIDDGCGIPRALHKTVFEARVTSKLNSMHTDAWGVHGRGMALYSIAQNATSAFICASAKQLGCSLRVEFDTTTIGEKKDQSTWPVLQRSTQAKQRVQRLHTAHNTEAAGTHKTNPADADSADAFANFTGPHNIYRTVAEFAWQNKANCRVYIGSPAEIVATLYARAADDTRASDMLFIDSYDDIPVCNRLSCAADATELISLAHTLGLDISERTAHRIRSHHIKPLRSARVRLEHKPQPQPVVDIFSRDTSIHVSDADKQTLLHEVEACVERFSRKYYLREVGEPQLRITGGKISLHFTVEHDD</sequence>
<dbReference type="InterPro" id="IPR038973">
    <property type="entry name" value="MutL/Mlh/Pms-like"/>
</dbReference>
<proteinExistence type="inferred from homology"/>